<keyword evidence="3" id="KW-1185">Reference proteome</keyword>
<dbReference type="GO" id="GO:0008270">
    <property type="term" value="F:zinc ion binding"/>
    <property type="evidence" value="ECO:0007669"/>
    <property type="project" value="InterPro"/>
</dbReference>
<dbReference type="InterPro" id="IPR020843">
    <property type="entry name" value="ER"/>
</dbReference>
<accession>A0A6I4U5F4</accession>
<dbReference type="InterPro" id="IPR013154">
    <property type="entry name" value="ADH-like_N"/>
</dbReference>
<dbReference type="SUPFAM" id="SSF51735">
    <property type="entry name" value="NAD(P)-binding Rossmann-fold domains"/>
    <property type="match status" value="1"/>
</dbReference>
<dbReference type="SUPFAM" id="SSF50129">
    <property type="entry name" value="GroES-like"/>
    <property type="match status" value="1"/>
</dbReference>
<dbReference type="SMART" id="SM00829">
    <property type="entry name" value="PKS_ER"/>
    <property type="match status" value="1"/>
</dbReference>
<evidence type="ECO:0000259" key="1">
    <source>
        <dbReference type="SMART" id="SM00829"/>
    </source>
</evidence>
<dbReference type="AlphaFoldDB" id="A0A6I4U5F4"/>
<dbReference type="InterPro" id="IPR013149">
    <property type="entry name" value="ADH-like_C"/>
</dbReference>
<dbReference type="InterPro" id="IPR036291">
    <property type="entry name" value="NAD(P)-bd_dom_sf"/>
</dbReference>
<dbReference type="OrthoDB" id="4190732at2"/>
<dbReference type="InterPro" id="IPR011032">
    <property type="entry name" value="GroES-like_sf"/>
</dbReference>
<reference evidence="2 3" key="1">
    <citation type="submission" date="2019-12" db="EMBL/GenBank/DDBJ databases">
        <title>Genomic-based taxomic classification of the family Erythrobacteraceae.</title>
        <authorList>
            <person name="Xu L."/>
        </authorList>
    </citation>
    <scope>NUCLEOTIDE SEQUENCE [LARGE SCALE GENOMIC DNA]</scope>
    <source>
        <strain evidence="2 3">LMG 29519</strain>
    </source>
</reference>
<evidence type="ECO:0000313" key="3">
    <source>
        <dbReference type="Proteomes" id="UP000429229"/>
    </source>
</evidence>
<dbReference type="EMBL" id="WTYR01000001">
    <property type="protein sequence ID" value="MXP10594.1"/>
    <property type="molecule type" value="Genomic_DNA"/>
</dbReference>
<dbReference type="PANTHER" id="PTHR43677:SF4">
    <property type="entry name" value="QUINONE OXIDOREDUCTASE-LIKE PROTEIN 2"/>
    <property type="match status" value="1"/>
</dbReference>
<dbReference type="InterPro" id="IPR002364">
    <property type="entry name" value="Quin_OxRdtase/zeta-crystal_CS"/>
</dbReference>
<dbReference type="GO" id="GO:0016491">
    <property type="term" value="F:oxidoreductase activity"/>
    <property type="evidence" value="ECO:0007669"/>
    <property type="project" value="InterPro"/>
</dbReference>
<name>A0A6I4U5F4_9SPHN</name>
<evidence type="ECO:0000313" key="2">
    <source>
        <dbReference type="EMBL" id="MXP10594.1"/>
    </source>
</evidence>
<feature type="domain" description="Enoyl reductase (ER)" evidence="1">
    <location>
        <begin position="10"/>
        <end position="322"/>
    </location>
</feature>
<protein>
    <submittedName>
        <fullName evidence="2">Zinc-binding dehydrogenase</fullName>
    </submittedName>
</protein>
<dbReference type="PROSITE" id="PS01162">
    <property type="entry name" value="QOR_ZETA_CRYSTAL"/>
    <property type="match status" value="1"/>
</dbReference>
<organism evidence="2 3">
    <name type="scientific">Alteriqipengyuania halimionae</name>
    <dbReference type="NCBI Taxonomy" id="1926630"/>
    <lineage>
        <taxon>Bacteria</taxon>
        <taxon>Pseudomonadati</taxon>
        <taxon>Pseudomonadota</taxon>
        <taxon>Alphaproteobacteria</taxon>
        <taxon>Sphingomonadales</taxon>
        <taxon>Erythrobacteraceae</taxon>
        <taxon>Alteriqipengyuania</taxon>
    </lineage>
</organism>
<comment type="caution">
    <text evidence="2">The sequence shown here is derived from an EMBL/GenBank/DDBJ whole genome shotgun (WGS) entry which is preliminary data.</text>
</comment>
<dbReference type="InterPro" id="IPR051397">
    <property type="entry name" value="Zn-ADH-like_protein"/>
</dbReference>
<sequence length="324" mass="33783">MRAYCCETLGRIADFTLREVPEPCPGPDELRVAVEATALGFVDPLVMRGLYQVKPPVPFVPGGEIVGIIEEVGEGVSSFVPGQRIACWQFGGGLAETAVVAADRAVPVPDGLKPIKASALLLDYLTAYYGLFDRGALRPGQSVLVTGASGGVGSAAVQLASASAAEVVGLASSDEKRAMVAALGASLVIDYRDENWREALKAAFPAGVDRVFDPVGGALFEPSFRSLAKRGRHLVVGFASGDGIPSLPANLPLLKSGELVGVDARYLSESDPARVREILAIVLAMGQSGRIDPPIADVFALEDVREAISCVSASDRLGKVVVTP</sequence>
<dbReference type="Pfam" id="PF00107">
    <property type="entry name" value="ADH_zinc_N"/>
    <property type="match status" value="1"/>
</dbReference>
<dbReference type="PANTHER" id="PTHR43677">
    <property type="entry name" value="SHORT-CHAIN DEHYDROGENASE/REDUCTASE"/>
    <property type="match status" value="1"/>
</dbReference>
<dbReference type="Pfam" id="PF08240">
    <property type="entry name" value="ADH_N"/>
    <property type="match status" value="1"/>
</dbReference>
<proteinExistence type="predicted"/>
<gene>
    <name evidence="2" type="ORF">GRI68_10435</name>
</gene>
<dbReference type="Gene3D" id="3.90.180.10">
    <property type="entry name" value="Medium-chain alcohol dehydrogenases, catalytic domain"/>
    <property type="match status" value="1"/>
</dbReference>
<dbReference type="Proteomes" id="UP000429229">
    <property type="component" value="Unassembled WGS sequence"/>
</dbReference>
<dbReference type="CDD" id="cd08241">
    <property type="entry name" value="QOR1"/>
    <property type="match status" value="1"/>
</dbReference>
<dbReference type="Gene3D" id="3.40.50.720">
    <property type="entry name" value="NAD(P)-binding Rossmann-like Domain"/>
    <property type="match status" value="1"/>
</dbReference>